<keyword evidence="2" id="KW-1092">Inhibition of host IRF3 by virus</keyword>
<organismHost>
    <name type="scientific">Ornithodoros moubata</name>
    <name type="common">Soft tick</name>
    <name type="synonym">Argasid tick</name>
    <dbReference type="NCBI Taxonomy" id="6938"/>
</organismHost>
<gene>
    <name evidence="7" type="primary">E301R</name>
    <name evidence="7" type="ORF">ASFV_Kyiv_2016_131_00204</name>
</gene>
<proteinExistence type="inferred from homology"/>
<dbReference type="Proteomes" id="UP000321214">
    <property type="component" value="Segment"/>
</dbReference>
<dbReference type="InterPro" id="IPR046938">
    <property type="entry name" value="DNA_clamp_sf"/>
</dbReference>
<dbReference type="SUPFAM" id="SSF55979">
    <property type="entry name" value="DNA clamp"/>
    <property type="match status" value="1"/>
</dbReference>
<evidence type="ECO:0000313" key="8">
    <source>
        <dbReference type="EMBL" id="QOY24231.1"/>
    </source>
</evidence>
<reference evidence="9" key="2">
    <citation type="submission" date="2019-07" db="EMBL/GenBank/DDBJ databases">
        <title>Complete genome sequence of virulent African swine fever virus isolated from a domestic pig in Ukraine.</title>
        <authorList>
            <person name="Kovalenko G."/>
            <person name="Ducluzeau A.-L."/>
            <person name="Ishchenko L."/>
            <person name="Sushko M."/>
            <person name="Sapachova M."/>
            <person name="Rudova N."/>
            <person name="Solodiankin O."/>
            <person name="Gerilovych A."/>
            <person name="Dagdag R."/>
            <person name="Redlinger M."/>
            <person name="Bezymennyi M."/>
            <person name="Frant M."/>
            <person name="Lange C.E."/>
            <person name="Dubchak I."/>
            <person name="Mezhenskyii A."/>
            <person name="Nychyk S."/>
            <person name="Bortz E."/>
            <person name="Drown D.M."/>
        </authorList>
    </citation>
    <scope>NUCLEOTIDE SEQUENCE [LARGE SCALE GENOMIC DNA]</scope>
</reference>
<evidence type="ECO:0000256" key="5">
    <source>
        <dbReference type="ARBA" id="ARBA00034510"/>
    </source>
</evidence>
<keyword evidence="2" id="KW-0945">Host-virus interaction</keyword>
<organism evidence="7 9">
    <name type="scientific">African swine fever virus</name>
    <name type="common">ASFV</name>
    <dbReference type="NCBI Taxonomy" id="10497"/>
    <lineage>
        <taxon>Viruses</taxon>
        <taxon>Varidnaviria</taxon>
        <taxon>Bamfordvirae</taxon>
        <taxon>Nucleocytoviricota</taxon>
        <taxon>Pokkesviricetes</taxon>
        <taxon>Asfuvirales</taxon>
        <taxon>Asfarviridae</taxon>
        <taxon>Asfivirus</taxon>
        <taxon>Asfivirus haemorrhagiae</taxon>
    </lineage>
</organism>
<evidence type="ECO:0000256" key="6">
    <source>
        <dbReference type="ARBA" id="ARBA00034550"/>
    </source>
</evidence>
<organismHost>
    <name type="scientific">Sus scrofa</name>
    <name type="common">Pig</name>
    <dbReference type="NCBI Taxonomy" id="9823"/>
</organismHost>
<organismHost>
    <name type="scientific">Phacochoerus aethiopicus</name>
    <name type="common">Warthog</name>
    <dbReference type="NCBI Taxonomy" id="85517"/>
</organismHost>
<evidence type="ECO:0000256" key="2">
    <source>
        <dbReference type="ARBA" id="ARBA00022931"/>
    </source>
</evidence>
<protein>
    <recommendedName>
        <fullName evidence="6">Uncharacterized protein E301R</fullName>
    </recommendedName>
</protein>
<dbReference type="EMBL" id="MT166692">
    <property type="protein sequence ID" value="QOY24231.1"/>
    <property type="molecule type" value="Genomic_DNA"/>
</dbReference>
<comment type="function">
    <text evidence="3">Plays a role in the inhibition of host innate immune system by acting as a negatively regulator of type I interferon production. Mechanistically, interacts with and prevents host IRF3 nuclear localization to inhibit its transcriptional activity.</text>
</comment>
<sequence length="331" mass="38827">MKIFMKFKLEICKGYLRSFSVELNNYSNSIMSEDIRRGPGRPPKKRVVPNFERKGILEKPVRPQSRLEFSYDNPLIFKNLFIYFKNLKSKNILVRCTPTEITFFSRDQSQASFVIATIDGKNVNHYYASDVFWLGINRELVEKMFNSIDRSFLKITIVHRYDKPETLFFIFTDFDIDKECTYQITVSEPELDMDLIEMEKSISEERLKNYPLRWEFTSKQLKKTFSDLSNYTELVTIEKLGGDTPLHLYFQKFNSISYHEMYKSSNKINLTSTIPKSQVFQINVKIAHIKSLASAMVTDKIRILCEENGNLIFQSEMDALMLNTITLNTTI</sequence>
<organismHost>
    <name type="scientific">Ornithodoros</name>
    <name type="common">relapsing fever ticks</name>
    <dbReference type="NCBI Taxonomy" id="6937"/>
</organismHost>
<evidence type="ECO:0000313" key="7">
    <source>
        <dbReference type="EMBL" id="QED21740.1"/>
    </source>
</evidence>
<organismHost>
    <name type="scientific">Phacochoerus africanus</name>
    <name type="common">Warthog</name>
    <dbReference type="NCBI Taxonomy" id="41426"/>
</organismHost>
<keyword evidence="2" id="KW-0899">Viral immunoevasion</keyword>
<evidence type="ECO:0000256" key="3">
    <source>
        <dbReference type="ARBA" id="ARBA00034465"/>
    </source>
</evidence>
<dbReference type="Gene3D" id="3.70.10.10">
    <property type="match status" value="1"/>
</dbReference>
<evidence type="ECO:0000256" key="1">
    <source>
        <dbReference type="ARBA" id="ARBA00022482"/>
    </source>
</evidence>
<keyword evidence="2" id="KW-1090">Inhibition of host innate immune response by virus</keyword>
<evidence type="ECO:0000256" key="4">
    <source>
        <dbReference type="ARBA" id="ARBA00034492"/>
    </source>
</evidence>
<reference evidence="8" key="3">
    <citation type="submission" date="2020-03" db="EMBL/GenBank/DDBJ databases">
        <title>The first complete genome sequences of African swine fever viruses isolated Vietnam.</title>
        <authorList>
            <person name="Moon S.-H."/>
            <person name="Tran H.T.T."/>
            <person name="Truong A.D."/>
            <person name="Dang H.V."/>
            <person name="Tark D.-S."/>
            <person name="Oh Y."/>
            <person name="Cho H.-S."/>
        </authorList>
    </citation>
    <scope>NUCLEOTIDE SEQUENCE</scope>
    <source>
        <strain evidence="8">ASFV_Hanoi_2019</strain>
    </source>
</reference>
<dbReference type="GO" id="GO:0039548">
    <property type="term" value="P:symbiont-mediated suppression of host cytoplasmic pattern recognition receptor signaling pathway via inhibition of IRF3 activity"/>
    <property type="evidence" value="ECO:0007669"/>
    <property type="project" value="UniProtKB-KW"/>
</dbReference>
<reference evidence="7" key="1">
    <citation type="journal article" date="2019" name="Microbiol. Resour. Announc.">
        <title>Complete Genome Sequence of a Virulent African Swine Fever Virus from a Domestic Pig in Ukraine.</title>
        <authorList>
            <person name="Kovalenko G."/>
            <person name="Ducluzeau A.L."/>
            <person name="Ishchenko L."/>
            <person name="Sushko M."/>
            <person name="Sapachova M."/>
            <person name="Rudova N."/>
            <person name="Solodiankin O."/>
            <person name="Gerilovych A."/>
            <person name="Dagdag R."/>
            <person name="Redlinger M."/>
            <person name="Bezymennyi M."/>
            <person name="Frant M."/>
            <person name="Lange C.E."/>
            <person name="Dubchak I."/>
            <person name="Mezhenskyi A.A."/>
            <person name="Nychyk S."/>
            <person name="Bortz E."/>
            <person name="Drown D.M."/>
        </authorList>
    </citation>
    <scope>NUCLEOTIDE SEQUENCE</scope>
    <source>
        <strain evidence="7">ASFV/Kyiv/2016/131</strain>
    </source>
</reference>
<keyword evidence="1" id="KW-1113">Inhibition of host RLR pathway by virus</keyword>
<accession>A0A5B8XAX8</accession>
<name>A0A5B8XAX8_ASF</name>
<dbReference type="Proteomes" id="UP000596086">
    <property type="component" value="Segment"/>
</dbReference>
<dbReference type="EMBL" id="MN194591">
    <property type="protein sequence ID" value="QED21740.1"/>
    <property type="molecule type" value="Genomic_DNA"/>
</dbReference>
<comment type="subunit">
    <text evidence="5">Interacts with host IRF3.</text>
</comment>
<evidence type="ECO:0000313" key="9">
    <source>
        <dbReference type="Proteomes" id="UP000321214"/>
    </source>
</evidence>
<comment type="similarity">
    <text evidence="4">Belongs to the asfivirus E301R family.</text>
</comment>
<organismHost>
    <name type="scientific">Potamochoerus larvatus</name>
    <name type="common">Bushpig</name>
    <dbReference type="NCBI Taxonomy" id="273792"/>
</organismHost>